<dbReference type="GO" id="GO:0050532">
    <property type="term" value="F:2-phosphosulfolactate phosphatase activity"/>
    <property type="evidence" value="ECO:0007669"/>
    <property type="project" value="UniProtKB-EC"/>
</dbReference>
<evidence type="ECO:0000313" key="9">
    <source>
        <dbReference type="Proteomes" id="UP000614410"/>
    </source>
</evidence>
<comment type="catalytic activity">
    <reaction evidence="7">
        <text>(2R)-O-phospho-3-sulfolactate + H2O = (2R)-3-sulfolactate + phosphate</text>
        <dbReference type="Rhea" id="RHEA:23416"/>
        <dbReference type="ChEBI" id="CHEBI:15377"/>
        <dbReference type="ChEBI" id="CHEBI:15597"/>
        <dbReference type="ChEBI" id="CHEBI:43474"/>
        <dbReference type="ChEBI" id="CHEBI:58738"/>
        <dbReference type="EC" id="3.1.3.71"/>
    </reaction>
</comment>
<dbReference type="EC" id="3.1.3.71" evidence="3"/>
<dbReference type="Proteomes" id="UP000614410">
    <property type="component" value="Unassembled WGS sequence"/>
</dbReference>
<dbReference type="Gene3D" id="3.90.1560.10">
    <property type="entry name" value="ComB-like"/>
    <property type="match status" value="1"/>
</dbReference>
<protein>
    <recommendedName>
        <fullName evidence="4">Probable 2-phosphosulfolactate phosphatase</fullName>
        <ecNumber evidence="3">3.1.3.71</ecNumber>
    </recommendedName>
</protein>
<dbReference type="SUPFAM" id="SSF142823">
    <property type="entry name" value="ComB-like"/>
    <property type="match status" value="1"/>
</dbReference>
<dbReference type="AlphaFoldDB" id="A0A934KN33"/>
<comment type="cofactor">
    <cofactor evidence="1">
        <name>Mg(2+)</name>
        <dbReference type="ChEBI" id="CHEBI:18420"/>
    </cofactor>
</comment>
<reference evidence="8 9" key="1">
    <citation type="submission" date="2020-10" db="EMBL/GenBank/DDBJ databases">
        <title>Ca. Dormibacterota MAGs.</title>
        <authorList>
            <person name="Montgomery K."/>
        </authorList>
    </citation>
    <scope>NUCLEOTIDE SEQUENCE [LARGE SCALE GENOMIC DNA]</scope>
    <source>
        <strain evidence="8">Mitchell_Peninsula_5</strain>
    </source>
</reference>
<evidence type="ECO:0000256" key="3">
    <source>
        <dbReference type="ARBA" id="ARBA00012953"/>
    </source>
</evidence>
<evidence type="ECO:0000256" key="6">
    <source>
        <dbReference type="ARBA" id="ARBA00022842"/>
    </source>
</evidence>
<comment type="caution">
    <text evidence="8">The sequence shown here is derived from an EMBL/GenBank/DDBJ whole genome shotgun (WGS) entry which is preliminary data.</text>
</comment>
<accession>A0A934KN33</accession>
<evidence type="ECO:0000256" key="2">
    <source>
        <dbReference type="ARBA" id="ARBA00009997"/>
    </source>
</evidence>
<evidence type="ECO:0000313" key="8">
    <source>
        <dbReference type="EMBL" id="MBJ7609025.1"/>
    </source>
</evidence>
<name>A0A934KN33_9BACT</name>
<evidence type="ECO:0000256" key="1">
    <source>
        <dbReference type="ARBA" id="ARBA00001946"/>
    </source>
</evidence>
<keyword evidence="6" id="KW-0460">Magnesium</keyword>
<evidence type="ECO:0000256" key="4">
    <source>
        <dbReference type="ARBA" id="ARBA00021948"/>
    </source>
</evidence>
<evidence type="ECO:0000256" key="7">
    <source>
        <dbReference type="ARBA" id="ARBA00033711"/>
    </source>
</evidence>
<organism evidence="8 9">
    <name type="scientific">Candidatus Amunia macphersoniae</name>
    <dbReference type="NCBI Taxonomy" id="3127014"/>
    <lineage>
        <taxon>Bacteria</taxon>
        <taxon>Bacillati</taxon>
        <taxon>Candidatus Dormiibacterota</taxon>
        <taxon>Candidatus Dormibacteria</taxon>
        <taxon>Candidatus Aeolococcales</taxon>
        <taxon>Candidatus Aeolococcaceae</taxon>
        <taxon>Candidatus Amunia</taxon>
    </lineage>
</organism>
<dbReference type="PANTHER" id="PTHR37311:SF1">
    <property type="entry name" value="2-PHOSPHOSULFOLACTATE PHOSPHATASE-RELATED"/>
    <property type="match status" value="1"/>
</dbReference>
<proteinExistence type="inferred from homology"/>
<dbReference type="GO" id="GO:0000287">
    <property type="term" value="F:magnesium ion binding"/>
    <property type="evidence" value="ECO:0007669"/>
    <property type="project" value="InterPro"/>
</dbReference>
<dbReference type="InterPro" id="IPR036702">
    <property type="entry name" value="ComB-like_sf"/>
</dbReference>
<keyword evidence="5" id="KW-0378">Hydrolase</keyword>
<dbReference type="GO" id="GO:0050545">
    <property type="term" value="F:sulfopyruvate decarboxylase activity"/>
    <property type="evidence" value="ECO:0007669"/>
    <property type="project" value="TreeGrafter"/>
</dbReference>
<evidence type="ECO:0000256" key="5">
    <source>
        <dbReference type="ARBA" id="ARBA00022801"/>
    </source>
</evidence>
<dbReference type="InterPro" id="IPR005238">
    <property type="entry name" value="ComB-like"/>
</dbReference>
<gene>
    <name evidence="8" type="ORF">JF887_06295</name>
</gene>
<dbReference type="Pfam" id="PF04029">
    <property type="entry name" value="2-ph_phosp"/>
    <property type="match status" value="1"/>
</dbReference>
<dbReference type="EMBL" id="JAEKNN010000027">
    <property type="protein sequence ID" value="MBJ7609025.1"/>
    <property type="molecule type" value="Genomic_DNA"/>
</dbReference>
<sequence length="266" mass="27549">MSSSATFSLKPDWLLLRVLRGGAELTHGWASQNDYDVRFEWGASGVTALVHDVAVVVIVDVLRFTTAVAAAVSRGAVVYPYRSRDDAARSFAASIGAVLADGDSATAPSLSPLSLLHLRDGERVVLPSPNGSTCASLAAESGATVVAACLRNAGAVADWLRGRSQPVLIVAAGERWPDDSLRPAVEDLVGAGAVIDALGERASPEGAAAARAWRGVAADTPAFLSSCSSGRALISTGRLEDVRYASQVNASRAVPVLVDGAFRLVR</sequence>
<dbReference type="PANTHER" id="PTHR37311">
    <property type="entry name" value="2-PHOSPHOSULFOLACTATE PHOSPHATASE-RELATED"/>
    <property type="match status" value="1"/>
</dbReference>
<comment type="similarity">
    <text evidence="2">Belongs to the ComB family.</text>
</comment>